<dbReference type="PANTHER" id="PTHR35810:SF1">
    <property type="entry name" value="CYTOPLASMIC PROTEIN"/>
    <property type="match status" value="1"/>
</dbReference>
<dbReference type="RefSeq" id="WP_207771565.1">
    <property type="nucleotide sequence ID" value="NZ_CASEFK010000006.1"/>
</dbReference>
<name>A0A2U1S9D4_9EURY</name>
<reference evidence="1 2" key="1">
    <citation type="submission" date="2017-03" db="EMBL/GenBank/DDBJ databases">
        <title>Genome sequence of Methanobrevibacter wosei.</title>
        <authorList>
            <person name="Poehlein A."/>
            <person name="Seedorf H."/>
            <person name="Daniel R."/>
        </authorList>
    </citation>
    <scope>NUCLEOTIDE SEQUENCE [LARGE SCALE GENOMIC DNA]</scope>
    <source>
        <strain evidence="1 2">DSM 11979</strain>
    </source>
</reference>
<comment type="caution">
    <text evidence="1">The sequence shown here is derived from an EMBL/GenBank/DDBJ whole genome shotgun (WGS) entry which is preliminary data.</text>
</comment>
<keyword evidence="2" id="KW-1185">Reference proteome</keyword>
<evidence type="ECO:0000313" key="1">
    <source>
        <dbReference type="EMBL" id="PWB87033.1"/>
    </source>
</evidence>
<dbReference type="AlphaFoldDB" id="A0A2U1S9D4"/>
<accession>A0A2U1S9D4</accession>
<proteinExistence type="predicted"/>
<protein>
    <recommendedName>
        <fullName evidence="3">Bro-N domain-containing protein</fullName>
    </recommendedName>
</protein>
<evidence type="ECO:0008006" key="3">
    <source>
        <dbReference type="Google" id="ProtNLM"/>
    </source>
</evidence>
<dbReference type="Pfam" id="PF13310">
    <property type="entry name" value="Virulence_RhuM"/>
    <property type="match status" value="1"/>
</dbReference>
<evidence type="ECO:0000313" key="2">
    <source>
        <dbReference type="Proteomes" id="UP000245577"/>
    </source>
</evidence>
<organism evidence="1 2">
    <name type="scientific">Methanobrevibacter woesei</name>
    <dbReference type="NCBI Taxonomy" id="190976"/>
    <lineage>
        <taxon>Archaea</taxon>
        <taxon>Methanobacteriati</taxon>
        <taxon>Methanobacteriota</taxon>
        <taxon>Methanomada group</taxon>
        <taxon>Methanobacteria</taxon>
        <taxon>Methanobacteriales</taxon>
        <taxon>Methanobacteriaceae</taxon>
        <taxon>Methanobrevibacter</taxon>
    </lineage>
</organism>
<dbReference type="OrthoDB" id="73387at2157"/>
<dbReference type="Proteomes" id="UP000245577">
    <property type="component" value="Unassembled WGS sequence"/>
</dbReference>
<dbReference type="EMBL" id="MZGU01000002">
    <property type="protein sequence ID" value="PWB87033.1"/>
    <property type="molecule type" value="Genomic_DNA"/>
</dbReference>
<dbReference type="PANTHER" id="PTHR35810">
    <property type="entry name" value="CYTOPLASMIC PROTEIN-RELATED"/>
    <property type="match status" value="1"/>
</dbReference>
<dbReference type="InterPro" id="IPR011204">
    <property type="entry name" value="Virulence_RhuM-like"/>
</dbReference>
<sequence>MTNNLVETLLYKNEESAVSINVVIDQENETMWATQKTIAELFNVNVPAISKHLKNIFNEGELTKNSVISKMETTANDGKKYNRNFYNLDAIISVGYRVNSKEATQFRKWATKILMEYMVKGFALDTELLKNGSRFGKDYFDELLEKIKEI</sequence>
<gene>
    <name evidence="1" type="ORF">MBBWO_01470</name>
</gene>